<dbReference type="Proteomes" id="UP000297245">
    <property type="component" value="Unassembled WGS sequence"/>
</dbReference>
<evidence type="ECO:0000313" key="2">
    <source>
        <dbReference type="EMBL" id="THU94541.1"/>
    </source>
</evidence>
<accession>A0A4S8LYI7</accession>
<keyword evidence="3" id="KW-1185">Reference proteome</keyword>
<proteinExistence type="predicted"/>
<organism evidence="2 3">
    <name type="scientific">Dendrothele bispora (strain CBS 962.96)</name>
    <dbReference type="NCBI Taxonomy" id="1314807"/>
    <lineage>
        <taxon>Eukaryota</taxon>
        <taxon>Fungi</taxon>
        <taxon>Dikarya</taxon>
        <taxon>Basidiomycota</taxon>
        <taxon>Agaricomycotina</taxon>
        <taxon>Agaricomycetes</taxon>
        <taxon>Agaricomycetidae</taxon>
        <taxon>Agaricales</taxon>
        <taxon>Agaricales incertae sedis</taxon>
        <taxon>Dendrothele</taxon>
    </lineage>
</organism>
<sequence>MGYRTVPCEDKLLKLAYELKFLATECDCHAVATPLGLLFPPSMFAPPPLLPESDKSAPCLEWVKRPRRCISNQGTGSKTGEEVEILGEREEGTGSVHNSSAQLPEQYEYGHHSTAPAVPLASKGLLGVYQHPHTRAQFLQGEGARETLPDRLVVNSPPPFGNHALRPTGPPSFLGTTSTQGSISWVRPRNLGMPVQHIVGGFGGEGDPKGSSYRSSESDHGGGNGGGGRPPGWGMMTQVIWITTTKDEVMTANREEVSMGKTGIMNHVVVHVGEDHWEVTLWMMENWEVADMETPKGVTERIQRREEV</sequence>
<evidence type="ECO:0000256" key="1">
    <source>
        <dbReference type="SAM" id="MobiDB-lite"/>
    </source>
</evidence>
<evidence type="ECO:0000313" key="3">
    <source>
        <dbReference type="Proteomes" id="UP000297245"/>
    </source>
</evidence>
<feature type="region of interest" description="Disordered" evidence="1">
    <location>
        <begin position="199"/>
        <end position="234"/>
    </location>
</feature>
<dbReference type="AlphaFoldDB" id="A0A4S8LYI7"/>
<dbReference type="EMBL" id="ML179221">
    <property type="protein sequence ID" value="THU94541.1"/>
    <property type="molecule type" value="Genomic_DNA"/>
</dbReference>
<protein>
    <submittedName>
        <fullName evidence="2">Uncharacterized protein</fullName>
    </submittedName>
</protein>
<feature type="compositionally biased region" description="Gly residues" evidence="1">
    <location>
        <begin position="221"/>
        <end position="231"/>
    </location>
</feature>
<reference evidence="2 3" key="1">
    <citation type="journal article" date="2019" name="Nat. Ecol. Evol.">
        <title>Megaphylogeny resolves global patterns of mushroom evolution.</title>
        <authorList>
            <person name="Varga T."/>
            <person name="Krizsan K."/>
            <person name="Foldi C."/>
            <person name="Dima B."/>
            <person name="Sanchez-Garcia M."/>
            <person name="Sanchez-Ramirez S."/>
            <person name="Szollosi G.J."/>
            <person name="Szarkandi J.G."/>
            <person name="Papp V."/>
            <person name="Albert L."/>
            <person name="Andreopoulos W."/>
            <person name="Angelini C."/>
            <person name="Antonin V."/>
            <person name="Barry K.W."/>
            <person name="Bougher N.L."/>
            <person name="Buchanan P."/>
            <person name="Buyck B."/>
            <person name="Bense V."/>
            <person name="Catcheside P."/>
            <person name="Chovatia M."/>
            <person name="Cooper J."/>
            <person name="Damon W."/>
            <person name="Desjardin D."/>
            <person name="Finy P."/>
            <person name="Geml J."/>
            <person name="Haridas S."/>
            <person name="Hughes K."/>
            <person name="Justo A."/>
            <person name="Karasinski D."/>
            <person name="Kautmanova I."/>
            <person name="Kiss B."/>
            <person name="Kocsube S."/>
            <person name="Kotiranta H."/>
            <person name="LaButti K.M."/>
            <person name="Lechner B.E."/>
            <person name="Liimatainen K."/>
            <person name="Lipzen A."/>
            <person name="Lukacs Z."/>
            <person name="Mihaltcheva S."/>
            <person name="Morgado L.N."/>
            <person name="Niskanen T."/>
            <person name="Noordeloos M.E."/>
            <person name="Ohm R.A."/>
            <person name="Ortiz-Santana B."/>
            <person name="Ovrebo C."/>
            <person name="Racz N."/>
            <person name="Riley R."/>
            <person name="Savchenko A."/>
            <person name="Shiryaev A."/>
            <person name="Soop K."/>
            <person name="Spirin V."/>
            <person name="Szebenyi C."/>
            <person name="Tomsovsky M."/>
            <person name="Tulloss R.E."/>
            <person name="Uehling J."/>
            <person name="Grigoriev I.V."/>
            <person name="Vagvolgyi C."/>
            <person name="Papp T."/>
            <person name="Martin F.M."/>
            <person name="Miettinen O."/>
            <person name="Hibbett D.S."/>
            <person name="Nagy L.G."/>
        </authorList>
    </citation>
    <scope>NUCLEOTIDE SEQUENCE [LARGE SCALE GENOMIC DNA]</scope>
    <source>
        <strain evidence="2 3">CBS 962.96</strain>
    </source>
</reference>
<gene>
    <name evidence="2" type="ORF">K435DRAFT_860420</name>
</gene>
<name>A0A4S8LYI7_DENBC</name>